<dbReference type="EMBL" id="MLYV02001008">
    <property type="protein sequence ID" value="PSR74268.1"/>
    <property type="molecule type" value="Genomic_DNA"/>
</dbReference>
<sequence length="240" mass="26648">MSIATLTLTPDNPINTTITSSTGDVLYNVVTEYTRKSTFTQVRNQNDEVIGSLEWRDILADRVRIGDQKPMSMWDWMKKSVVPFKDQAVFVDDQGRKYKWKGLAPGRSLELYSEDDGYHAPIAKFNRSHAIWPLPSESSIGLSTVSPTESTFSLSPTLTDTQSISPTLTDTTYITRPQINVGTRKVPRTPANLALTPRAAEIQDLVVLSFLFLEKVHRNGESGGVSSDVVMSGMMYAHAC</sequence>
<dbReference type="AlphaFoldDB" id="A0A2R6NP81"/>
<feature type="domain" description="DUF6593" evidence="1">
    <location>
        <begin position="11"/>
        <end position="136"/>
    </location>
</feature>
<evidence type="ECO:0000259" key="1">
    <source>
        <dbReference type="Pfam" id="PF20236"/>
    </source>
</evidence>
<gene>
    <name evidence="2" type="ORF">PHLCEN_2v10012</name>
</gene>
<dbReference type="Proteomes" id="UP000186601">
    <property type="component" value="Unassembled WGS sequence"/>
</dbReference>
<comment type="caution">
    <text evidence="2">The sequence shown here is derived from an EMBL/GenBank/DDBJ whole genome shotgun (WGS) entry which is preliminary data.</text>
</comment>
<accession>A0A2R6NP81</accession>
<dbReference type="InterPro" id="IPR046528">
    <property type="entry name" value="DUF6593"/>
</dbReference>
<dbReference type="Pfam" id="PF20236">
    <property type="entry name" value="DUF6593"/>
    <property type="match status" value="1"/>
</dbReference>
<organism evidence="2 3">
    <name type="scientific">Hermanssonia centrifuga</name>
    <dbReference type="NCBI Taxonomy" id="98765"/>
    <lineage>
        <taxon>Eukaryota</taxon>
        <taxon>Fungi</taxon>
        <taxon>Dikarya</taxon>
        <taxon>Basidiomycota</taxon>
        <taxon>Agaricomycotina</taxon>
        <taxon>Agaricomycetes</taxon>
        <taxon>Polyporales</taxon>
        <taxon>Meruliaceae</taxon>
        <taxon>Hermanssonia</taxon>
    </lineage>
</organism>
<keyword evidence="3" id="KW-1185">Reference proteome</keyword>
<evidence type="ECO:0000313" key="3">
    <source>
        <dbReference type="Proteomes" id="UP000186601"/>
    </source>
</evidence>
<reference evidence="2 3" key="1">
    <citation type="submission" date="2018-02" db="EMBL/GenBank/DDBJ databases">
        <title>Genome sequence of the basidiomycete white-rot fungus Phlebia centrifuga.</title>
        <authorList>
            <person name="Granchi Z."/>
            <person name="Peng M."/>
            <person name="de Vries R.P."/>
            <person name="Hilden K."/>
            <person name="Makela M.R."/>
            <person name="Grigoriev I."/>
            <person name="Riley R."/>
        </authorList>
    </citation>
    <scope>NUCLEOTIDE SEQUENCE [LARGE SCALE GENOMIC DNA]</scope>
    <source>
        <strain evidence="2 3">FBCC195</strain>
    </source>
</reference>
<name>A0A2R6NP81_9APHY</name>
<evidence type="ECO:0000313" key="2">
    <source>
        <dbReference type="EMBL" id="PSR74268.1"/>
    </source>
</evidence>
<proteinExistence type="predicted"/>
<dbReference type="OrthoDB" id="3256331at2759"/>
<protein>
    <recommendedName>
        <fullName evidence="1">DUF6593 domain-containing protein</fullName>
    </recommendedName>
</protein>